<dbReference type="AlphaFoldDB" id="A0A502G1E7"/>
<name>A0A502G1E7_9SPHN</name>
<dbReference type="EMBL" id="RCZC01000002">
    <property type="protein sequence ID" value="TPG55382.1"/>
    <property type="molecule type" value="Genomic_DNA"/>
</dbReference>
<dbReference type="PANTHER" id="PTHR35585">
    <property type="entry name" value="HHE DOMAIN PROTEIN (AFU_ORTHOLOGUE AFUA_4G00730)"/>
    <property type="match status" value="1"/>
</dbReference>
<comment type="caution">
    <text evidence="2">The sequence shown here is derived from an EMBL/GenBank/DDBJ whole genome shotgun (WGS) entry which is preliminary data.</text>
</comment>
<evidence type="ECO:0000313" key="2">
    <source>
        <dbReference type="EMBL" id="TPG55382.1"/>
    </source>
</evidence>
<reference evidence="2 3" key="1">
    <citation type="journal article" date="2019" name="Environ. Microbiol.">
        <title>Species interactions and distinct microbial communities in high Arctic permafrost affected cryosols are associated with the CH4 and CO2 gas fluxes.</title>
        <authorList>
            <person name="Altshuler I."/>
            <person name="Hamel J."/>
            <person name="Turney S."/>
            <person name="Magnuson E."/>
            <person name="Levesque R."/>
            <person name="Greer C."/>
            <person name="Whyte L.G."/>
        </authorList>
    </citation>
    <scope>NUCLEOTIDE SEQUENCE [LARGE SCALE GENOMIC DNA]</scope>
    <source>
        <strain evidence="2 3">E6.1</strain>
    </source>
</reference>
<dbReference type="InterPro" id="IPR012312">
    <property type="entry name" value="Hemerythrin-like"/>
</dbReference>
<dbReference type="PANTHER" id="PTHR35585:SF1">
    <property type="entry name" value="HHE DOMAIN PROTEIN (AFU_ORTHOLOGUE AFUA_4G00730)"/>
    <property type="match status" value="1"/>
</dbReference>
<proteinExistence type="predicted"/>
<gene>
    <name evidence="2" type="ORF">EAH76_11555</name>
</gene>
<accession>A0A502G1E7</accession>
<keyword evidence="3" id="KW-1185">Reference proteome</keyword>
<dbReference type="OrthoDB" id="7061066at2"/>
<sequence length="180" mass="19410">MSILDKAIAAITPPESDAARAEARAKAEAAATPGSWLAQILDHHRQIESAFAAVKAASTAEARRAAQKALALILTGHAIAEEAAIYPALAADKQVGHAELAYQEQAAAKMEMGLLERLDPMSQDYLDKLEHIRGAVAHHVYSEEGTWFLELADDVDATEQALITQRYSEEFARYTGKVAA</sequence>
<dbReference type="Proteomes" id="UP000319931">
    <property type="component" value="Unassembled WGS sequence"/>
</dbReference>
<evidence type="ECO:0000259" key="1">
    <source>
        <dbReference type="Pfam" id="PF01814"/>
    </source>
</evidence>
<protein>
    <submittedName>
        <fullName evidence="2">Hemerythrin domain-containing protein</fullName>
    </submittedName>
</protein>
<dbReference type="Pfam" id="PF01814">
    <property type="entry name" value="Hemerythrin"/>
    <property type="match status" value="1"/>
</dbReference>
<organism evidence="2 3">
    <name type="scientific">Sphingomonas glacialis</name>
    <dbReference type="NCBI Taxonomy" id="658225"/>
    <lineage>
        <taxon>Bacteria</taxon>
        <taxon>Pseudomonadati</taxon>
        <taxon>Pseudomonadota</taxon>
        <taxon>Alphaproteobacteria</taxon>
        <taxon>Sphingomonadales</taxon>
        <taxon>Sphingomonadaceae</taxon>
        <taxon>Sphingomonas</taxon>
    </lineage>
</organism>
<feature type="domain" description="Hemerythrin-like" evidence="1">
    <location>
        <begin position="39"/>
        <end position="148"/>
    </location>
</feature>
<evidence type="ECO:0000313" key="3">
    <source>
        <dbReference type="Proteomes" id="UP000319931"/>
    </source>
</evidence>